<sequence>MTSTQVFRPKILFKNIILKSSKKKVLDDVSGYALQGELLALMGPSGDYFKLKYLGCGKTSLLNVISFRSELLGIERSCISGNVYLDGVILSKNDKRRIGYVMQHDIFYENLTLKETMNFYGQILLPKTMSNEHKNARIFELLDLFNLRKSLDTLIGGELLRGLSGGINKLFI</sequence>
<name>A0A6G3MHX2_HENSL</name>
<keyword evidence="4" id="KW-0812">Transmembrane</keyword>
<dbReference type="Pfam" id="PF00005">
    <property type="entry name" value="ABC_tran"/>
    <property type="match status" value="1"/>
</dbReference>
<dbReference type="InterPro" id="IPR027417">
    <property type="entry name" value="P-loop_NTPase"/>
</dbReference>
<dbReference type="GO" id="GO:0005886">
    <property type="term" value="C:plasma membrane"/>
    <property type="evidence" value="ECO:0007669"/>
    <property type="project" value="TreeGrafter"/>
</dbReference>
<organism evidence="8">
    <name type="scientific">Henneguya salminicola</name>
    <name type="common">Myxosporean</name>
    <dbReference type="NCBI Taxonomy" id="69463"/>
    <lineage>
        <taxon>Eukaryota</taxon>
        <taxon>Metazoa</taxon>
        <taxon>Cnidaria</taxon>
        <taxon>Myxozoa</taxon>
        <taxon>Myxosporea</taxon>
        <taxon>Bivalvulida</taxon>
        <taxon>Platysporina</taxon>
        <taxon>Myxobolidae</taxon>
        <taxon>Henneguya</taxon>
    </lineage>
</organism>
<dbReference type="GO" id="GO:0016887">
    <property type="term" value="F:ATP hydrolysis activity"/>
    <property type="evidence" value="ECO:0007669"/>
    <property type="project" value="InterPro"/>
</dbReference>
<evidence type="ECO:0000256" key="6">
    <source>
        <dbReference type="ARBA" id="ARBA00023136"/>
    </source>
</evidence>
<dbReference type="PANTHER" id="PTHR48041">
    <property type="entry name" value="ABC TRANSPORTER G FAMILY MEMBER 28"/>
    <property type="match status" value="1"/>
</dbReference>
<accession>A0A6G3MHX2</accession>
<dbReference type="InterPro" id="IPR050352">
    <property type="entry name" value="ABCG_transporters"/>
</dbReference>
<dbReference type="GO" id="GO:0005524">
    <property type="term" value="F:ATP binding"/>
    <property type="evidence" value="ECO:0007669"/>
    <property type="project" value="InterPro"/>
</dbReference>
<dbReference type="GO" id="GO:0042626">
    <property type="term" value="F:ATPase-coupled transmembrane transporter activity"/>
    <property type="evidence" value="ECO:0007669"/>
    <property type="project" value="TreeGrafter"/>
</dbReference>
<keyword evidence="5" id="KW-1133">Transmembrane helix</keyword>
<evidence type="ECO:0000256" key="1">
    <source>
        <dbReference type="ARBA" id="ARBA00004141"/>
    </source>
</evidence>
<evidence type="ECO:0000256" key="3">
    <source>
        <dbReference type="ARBA" id="ARBA00022448"/>
    </source>
</evidence>
<dbReference type="InterPro" id="IPR003439">
    <property type="entry name" value="ABC_transporter-like_ATP-bd"/>
</dbReference>
<feature type="domain" description="ABC transporter" evidence="7">
    <location>
        <begin position="26"/>
        <end position="167"/>
    </location>
</feature>
<evidence type="ECO:0000259" key="7">
    <source>
        <dbReference type="Pfam" id="PF00005"/>
    </source>
</evidence>
<dbReference type="PANTHER" id="PTHR48041:SF63">
    <property type="entry name" value="EARLY GENE AT 23, ISOFORM C"/>
    <property type="match status" value="1"/>
</dbReference>
<evidence type="ECO:0000313" key="8">
    <source>
        <dbReference type="EMBL" id="NDJ93635.1"/>
    </source>
</evidence>
<protein>
    <submittedName>
        <fullName evidence="8">ABC transporter G family member 27 (Trinotate prediction)</fullName>
    </submittedName>
</protein>
<reference evidence="8" key="1">
    <citation type="submission" date="2018-11" db="EMBL/GenBank/DDBJ databases">
        <title>Henneguya salminicola genome and transcriptome.</title>
        <authorList>
            <person name="Yahalomi D."/>
            <person name="Atkinson S.D."/>
            <person name="Neuhof M."/>
            <person name="Chang E.S."/>
            <person name="Philippe H."/>
            <person name="Cartwright P."/>
            <person name="Bartholomew J.L."/>
            <person name="Huchon D."/>
        </authorList>
    </citation>
    <scope>NUCLEOTIDE SEQUENCE</scope>
    <source>
        <strain evidence="8">Hz1</strain>
        <tissue evidence="8">Whole</tissue>
    </source>
</reference>
<dbReference type="Gene3D" id="3.40.50.300">
    <property type="entry name" value="P-loop containing nucleotide triphosphate hydrolases"/>
    <property type="match status" value="1"/>
</dbReference>
<evidence type="ECO:0000256" key="2">
    <source>
        <dbReference type="ARBA" id="ARBA00005814"/>
    </source>
</evidence>
<dbReference type="EMBL" id="GHBP01004357">
    <property type="protein sequence ID" value="NDJ93635.1"/>
    <property type="molecule type" value="Transcribed_RNA"/>
</dbReference>
<proteinExistence type="inferred from homology"/>
<keyword evidence="6" id="KW-0472">Membrane</keyword>
<comment type="similarity">
    <text evidence="2">Belongs to the ABC transporter superfamily. ABCG family. Eye pigment precursor importer (TC 3.A.1.204) subfamily.</text>
</comment>
<comment type="subcellular location">
    <subcellularLocation>
        <location evidence="1">Membrane</location>
        <topology evidence="1">Multi-pass membrane protein</topology>
    </subcellularLocation>
</comment>
<dbReference type="SUPFAM" id="SSF52540">
    <property type="entry name" value="P-loop containing nucleoside triphosphate hydrolases"/>
    <property type="match status" value="1"/>
</dbReference>
<evidence type="ECO:0000256" key="5">
    <source>
        <dbReference type="ARBA" id="ARBA00022989"/>
    </source>
</evidence>
<dbReference type="AlphaFoldDB" id="A0A6G3MHX2"/>
<evidence type="ECO:0000256" key="4">
    <source>
        <dbReference type="ARBA" id="ARBA00022692"/>
    </source>
</evidence>
<keyword evidence="3" id="KW-0813">Transport</keyword>